<evidence type="ECO:0000313" key="2">
    <source>
        <dbReference type="EMBL" id="KAK4110525.1"/>
    </source>
</evidence>
<feature type="transmembrane region" description="Helical" evidence="1">
    <location>
        <begin position="20"/>
        <end position="40"/>
    </location>
</feature>
<feature type="transmembrane region" description="Helical" evidence="1">
    <location>
        <begin position="52"/>
        <end position="68"/>
    </location>
</feature>
<dbReference type="GeneID" id="89939765"/>
<gene>
    <name evidence="2" type="ORF">N656DRAFT_781751</name>
</gene>
<dbReference type="Proteomes" id="UP001302812">
    <property type="component" value="Unassembled WGS sequence"/>
</dbReference>
<keyword evidence="3" id="KW-1185">Reference proteome</keyword>
<reference evidence="2" key="1">
    <citation type="journal article" date="2023" name="Mol. Phylogenet. Evol.">
        <title>Genome-scale phylogeny and comparative genomics of the fungal order Sordariales.</title>
        <authorList>
            <person name="Hensen N."/>
            <person name="Bonometti L."/>
            <person name="Westerberg I."/>
            <person name="Brannstrom I.O."/>
            <person name="Guillou S."/>
            <person name="Cros-Aarteil S."/>
            <person name="Calhoun S."/>
            <person name="Haridas S."/>
            <person name="Kuo A."/>
            <person name="Mondo S."/>
            <person name="Pangilinan J."/>
            <person name="Riley R."/>
            <person name="LaButti K."/>
            <person name="Andreopoulos B."/>
            <person name="Lipzen A."/>
            <person name="Chen C."/>
            <person name="Yan M."/>
            <person name="Daum C."/>
            <person name="Ng V."/>
            <person name="Clum A."/>
            <person name="Steindorff A."/>
            <person name="Ohm R.A."/>
            <person name="Martin F."/>
            <person name="Silar P."/>
            <person name="Natvig D.O."/>
            <person name="Lalanne C."/>
            <person name="Gautier V."/>
            <person name="Ament-Velasquez S.L."/>
            <person name="Kruys A."/>
            <person name="Hutchinson M.I."/>
            <person name="Powell A.J."/>
            <person name="Barry K."/>
            <person name="Miller A.N."/>
            <person name="Grigoriev I.V."/>
            <person name="Debuchy R."/>
            <person name="Gladieux P."/>
            <person name="Hiltunen Thoren M."/>
            <person name="Johannesson H."/>
        </authorList>
    </citation>
    <scope>NUCLEOTIDE SEQUENCE</scope>
    <source>
        <strain evidence="2">CBS 508.74</strain>
    </source>
</reference>
<proteinExistence type="predicted"/>
<dbReference type="RefSeq" id="XP_064668095.1">
    <property type="nucleotide sequence ID" value="XM_064815640.1"/>
</dbReference>
<evidence type="ECO:0000256" key="1">
    <source>
        <dbReference type="SAM" id="Phobius"/>
    </source>
</evidence>
<organism evidence="2 3">
    <name type="scientific">Canariomyces notabilis</name>
    <dbReference type="NCBI Taxonomy" id="2074819"/>
    <lineage>
        <taxon>Eukaryota</taxon>
        <taxon>Fungi</taxon>
        <taxon>Dikarya</taxon>
        <taxon>Ascomycota</taxon>
        <taxon>Pezizomycotina</taxon>
        <taxon>Sordariomycetes</taxon>
        <taxon>Sordariomycetidae</taxon>
        <taxon>Sordariales</taxon>
        <taxon>Chaetomiaceae</taxon>
        <taxon>Canariomyces</taxon>
    </lineage>
</organism>
<name>A0AAN6QN12_9PEZI</name>
<keyword evidence="1" id="KW-0472">Membrane</keyword>
<protein>
    <submittedName>
        <fullName evidence="2">Uncharacterized protein</fullName>
    </submittedName>
</protein>
<dbReference type="EMBL" id="MU853350">
    <property type="protein sequence ID" value="KAK4110525.1"/>
    <property type="molecule type" value="Genomic_DNA"/>
</dbReference>
<keyword evidence="1" id="KW-0812">Transmembrane</keyword>
<dbReference type="AlphaFoldDB" id="A0AAN6QN12"/>
<comment type="caution">
    <text evidence="2">The sequence shown here is derived from an EMBL/GenBank/DDBJ whole genome shotgun (WGS) entry which is preliminary data.</text>
</comment>
<evidence type="ECO:0000313" key="3">
    <source>
        <dbReference type="Proteomes" id="UP001302812"/>
    </source>
</evidence>
<reference evidence="2" key="2">
    <citation type="submission" date="2023-05" db="EMBL/GenBank/DDBJ databases">
        <authorList>
            <consortium name="Lawrence Berkeley National Laboratory"/>
            <person name="Steindorff A."/>
            <person name="Hensen N."/>
            <person name="Bonometti L."/>
            <person name="Westerberg I."/>
            <person name="Brannstrom I.O."/>
            <person name="Guillou S."/>
            <person name="Cros-Aarteil S."/>
            <person name="Calhoun S."/>
            <person name="Haridas S."/>
            <person name="Kuo A."/>
            <person name="Mondo S."/>
            <person name="Pangilinan J."/>
            <person name="Riley R."/>
            <person name="Labutti K."/>
            <person name="Andreopoulos B."/>
            <person name="Lipzen A."/>
            <person name="Chen C."/>
            <person name="Yanf M."/>
            <person name="Daum C."/>
            <person name="Ng V."/>
            <person name="Clum A."/>
            <person name="Ohm R."/>
            <person name="Martin F."/>
            <person name="Silar P."/>
            <person name="Natvig D."/>
            <person name="Lalanne C."/>
            <person name="Gautier V."/>
            <person name="Ament-Velasquez S.L."/>
            <person name="Kruys A."/>
            <person name="Hutchinson M.I."/>
            <person name="Powell A.J."/>
            <person name="Barry K."/>
            <person name="Miller A.N."/>
            <person name="Grigoriev I.V."/>
            <person name="Debuchy R."/>
            <person name="Gladieux P."/>
            <person name="Thoren M.H."/>
            <person name="Johannesson H."/>
        </authorList>
    </citation>
    <scope>NUCLEOTIDE SEQUENCE</scope>
    <source>
        <strain evidence="2">CBS 508.74</strain>
    </source>
</reference>
<accession>A0AAN6QN12</accession>
<keyword evidence="1" id="KW-1133">Transmembrane helix</keyword>
<sequence length="198" mass="21530">MALSEHSSGRSWRTQTRASFALVSCLCIGFFFPLFLPVILSLPLPFHFPPEVSLLLSPLIGFLIILYIQRLTLTDRALLYFVDWKSREAAQTYCASDSGLAVVAGEAKNETAVFELLPAAGQLSLRGVDGVFEAPCTEVFTAFGAEEGFIDNVSRFVDGLEKVGTVPIEGYLGAVFGEDVGTEGKEVGEKVVRMLIGW</sequence>